<sequence length="708" mass="77809">MTANVNWDELGFGLNPAEYMFIAKSSADGDFSGGKVTPYRPISLDPAAGILNYGQGVLEGVKAYRTEDSRILLFRPEENASRMRLGAERLCMPAPSVEQFLDAAKQTVTANRHWVPPPGKGSLYIRPLLVGTGPGLAQQPATEVTFMVYANPVGNFHEASVPMSLIIQDKFHRATPGGTGGIKSITNYSPVYKPTTEAKAAGFSDVLFLDAATGKYIEEASCNVFIIKENVISTPPTDDVILPGITRRSIMDIARWLGIQVEERPITVEEVTSADEVFCTGTAVGVSPVGGITYQEKRSEYITGEDTVTIPASQQLSRDIDWNSAGQRTVEFRARVNERTYGNERDCFASSVTFLLRRCNCRGNRTARNASSDFWAVPGCAAPAGQKLVVSFSFCSFWFFSSEMKNIIAKTGALLFWICIEQLRESTVGYLGSCLPATILKGVRHGQGIHNVEGDKIADALLNPQYLDTHLTKLGWWQVDNLRKHVQTSGLSKKIDLVITSPLMRTLQTAVGVFGGEGSLHEPDIPPLMMENAGKSGRAAISSLNCPPILAVELCREHLGVRPCDKRSSISNYRTLFPGVDFSMVECDEDILWNADIREANEELAERGRQFLNWLWTRREKEIAVVTHSGFLFHIMSSFGNDCHPSIKTEICKHFANCELRSVVIVDRSMHGSDPTTTNYPGKIPAGLDFPSSNVNNHSMGKNNCNST</sequence>
<comment type="caution">
    <text evidence="1">The sequence shown here is derived from an EMBL/GenBank/DDBJ whole genome shotgun (WGS) entry which is preliminary data.</text>
</comment>
<dbReference type="EMBL" id="CM042889">
    <property type="protein sequence ID" value="KAI4320226.1"/>
    <property type="molecule type" value="Genomic_DNA"/>
</dbReference>
<keyword evidence="2" id="KW-1185">Reference proteome</keyword>
<evidence type="ECO:0000313" key="1">
    <source>
        <dbReference type="EMBL" id="KAI4320226.1"/>
    </source>
</evidence>
<organism evidence="1 2">
    <name type="scientific">Melastoma candidum</name>
    <dbReference type="NCBI Taxonomy" id="119954"/>
    <lineage>
        <taxon>Eukaryota</taxon>
        <taxon>Viridiplantae</taxon>
        <taxon>Streptophyta</taxon>
        <taxon>Embryophyta</taxon>
        <taxon>Tracheophyta</taxon>
        <taxon>Spermatophyta</taxon>
        <taxon>Magnoliopsida</taxon>
        <taxon>eudicotyledons</taxon>
        <taxon>Gunneridae</taxon>
        <taxon>Pentapetalae</taxon>
        <taxon>rosids</taxon>
        <taxon>malvids</taxon>
        <taxon>Myrtales</taxon>
        <taxon>Melastomataceae</taxon>
        <taxon>Melastomatoideae</taxon>
        <taxon>Melastomateae</taxon>
        <taxon>Melastoma</taxon>
    </lineage>
</organism>
<name>A0ACB9M887_9MYRT</name>
<proteinExistence type="predicted"/>
<evidence type="ECO:0000313" key="2">
    <source>
        <dbReference type="Proteomes" id="UP001057402"/>
    </source>
</evidence>
<protein>
    <submittedName>
        <fullName evidence="1">Uncharacterized protein</fullName>
    </submittedName>
</protein>
<accession>A0ACB9M887</accession>
<dbReference type="Proteomes" id="UP001057402">
    <property type="component" value="Chromosome 10"/>
</dbReference>
<gene>
    <name evidence="1" type="ORF">MLD38_033729</name>
</gene>
<reference evidence="2" key="1">
    <citation type="journal article" date="2023" name="Front. Plant Sci.">
        <title>Chromosomal-level genome assembly of Melastoma candidum provides insights into trichome evolution.</title>
        <authorList>
            <person name="Zhong Y."/>
            <person name="Wu W."/>
            <person name="Sun C."/>
            <person name="Zou P."/>
            <person name="Liu Y."/>
            <person name="Dai S."/>
            <person name="Zhou R."/>
        </authorList>
    </citation>
    <scope>NUCLEOTIDE SEQUENCE [LARGE SCALE GENOMIC DNA]</scope>
</reference>